<proteinExistence type="inferred from homology"/>
<evidence type="ECO:0000313" key="7">
    <source>
        <dbReference type="EMBL" id="CAE0500361.1"/>
    </source>
</evidence>
<evidence type="ECO:0000256" key="5">
    <source>
        <dbReference type="ARBA" id="ARBA00023212"/>
    </source>
</evidence>
<dbReference type="InterPro" id="IPR029416">
    <property type="entry name" value="CFAP300"/>
</dbReference>
<evidence type="ECO:0000256" key="3">
    <source>
        <dbReference type="ARBA" id="ARBA00022174"/>
    </source>
</evidence>
<evidence type="ECO:0000256" key="6">
    <source>
        <dbReference type="ARBA" id="ARBA00023273"/>
    </source>
</evidence>
<dbReference type="PANTHER" id="PTHR31078">
    <property type="entry name" value="CILIA- AND FLAGELLA-ASSOCIATED PROTEIN 300"/>
    <property type="match status" value="1"/>
</dbReference>
<gene>
    <name evidence="7" type="ORF">DTER00134_LOCUS15434</name>
</gene>
<keyword evidence="6" id="KW-0966">Cell projection</keyword>
<evidence type="ECO:0000256" key="2">
    <source>
        <dbReference type="ARBA" id="ARBA00009205"/>
    </source>
</evidence>
<dbReference type="EMBL" id="HBIP01025633">
    <property type="protein sequence ID" value="CAE0500361.1"/>
    <property type="molecule type" value="Transcribed_RNA"/>
</dbReference>
<evidence type="ECO:0000256" key="4">
    <source>
        <dbReference type="ARBA" id="ARBA00022490"/>
    </source>
</evidence>
<dbReference type="AlphaFoldDB" id="A0A7S3R250"/>
<comment type="similarity">
    <text evidence="2">Belongs to the CFAP300 family.</text>
</comment>
<keyword evidence="4" id="KW-0963">Cytoplasm</keyword>
<protein>
    <recommendedName>
        <fullName evidence="3">Cilia- and flagella-associated protein 300</fullName>
    </recommendedName>
</protein>
<sequence>MGFQHVQLSKCTFSEPWMRSLLQKWDLSRGLQFQAFRYTKFYHRMAGLEMALDLFNDPVFQSTFKIMIADGWTSLAGHKVVHIDLENVPATLTRMDIFDKVAGEVPAEAGGPDPPIVRSVGGQILQRLDDVRDGIPVNDNLREMLLCEESDNAGLYSDDEKSQLLWRCFEHLSLGGPCCQNEDKLEPYLEAAKRCYKELVSVQRSSEGGLEVASTVFRIKGIQTEQEGGESIPLFPRKANLRNSFCYITMDPNTRLTRLLYHAYIPYW</sequence>
<dbReference type="PANTHER" id="PTHR31078:SF1">
    <property type="entry name" value="CILIA- AND FLAGELLA-ASSOCIATED PROTEIN 300"/>
    <property type="match status" value="1"/>
</dbReference>
<accession>A0A7S3R250</accession>
<organism evidence="7">
    <name type="scientific">Dunaliella tertiolecta</name>
    <name type="common">Green alga</name>
    <dbReference type="NCBI Taxonomy" id="3047"/>
    <lineage>
        <taxon>Eukaryota</taxon>
        <taxon>Viridiplantae</taxon>
        <taxon>Chlorophyta</taxon>
        <taxon>core chlorophytes</taxon>
        <taxon>Chlorophyceae</taxon>
        <taxon>CS clade</taxon>
        <taxon>Chlamydomonadales</taxon>
        <taxon>Dunaliellaceae</taxon>
        <taxon>Dunaliella</taxon>
    </lineage>
</organism>
<dbReference type="GO" id="GO:0005930">
    <property type="term" value="C:axoneme"/>
    <property type="evidence" value="ECO:0007669"/>
    <property type="project" value="UniProtKB-SubCell"/>
</dbReference>
<comment type="subcellular location">
    <subcellularLocation>
        <location evidence="1">Cytoplasm</location>
        <location evidence="1">Cytoskeleton</location>
        <location evidence="1">Cilium axoneme</location>
    </subcellularLocation>
</comment>
<keyword evidence="5" id="KW-0206">Cytoskeleton</keyword>
<evidence type="ECO:0000256" key="1">
    <source>
        <dbReference type="ARBA" id="ARBA00004430"/>
    </source>
</evidence>
<name>A0A7S3R250_DUNTE</name>
<dbReference type="Pfam" id="PF14926">
    <property type="entry name" value="CFAP300"/>
    <property type="match status" value="1"/>
</dbReference>
<reference evidence="7" key="1">
    <citation type="submission" date="2021-01" db="EMBL/GenBank/DDBJ databases">
        <authorList>
            <person name="Corre E."/>
            <person name="Pelletier E."/>
            <person name="Niang G."/>
            <person name="Scheremetjew M."/>
            <person name="Finn R."/>
            <person name="Kale V."/>
            <person name="Holt S."/>
            <person name="Cochrane G."/>
            <person name="Meng A."/>
            <person name="Brown T."/>
            <person name="Cohen L."/>
        </authorList>
    </citation>
    <scope>NUCLEOTIDE SEQUENCE</scope>
    <source>
        <strain evidence="7">CCMP1320</strain>
    </source>
</reference>